<dbReference type="AlphaFoldDB" id="A0A7W7YJ31"/>
<evidence type="ECO:0008006" key="3">
    <source>
        <dbReference type="Google" id="ProtNLM"/>
    </source>
</evidence>
<protein>
    <recommendedName>
        <fullName evidence="3">Glycosyl hydrolase-like 10 domain-containing protein</fullName>
    </recommendedName>
</protein>
<name>A0A7W7YJ31_9BACT</name>
<dbReference type="InterPro" id="IPR006311">
    <property type="entry name" value="TAT_signal"/>
</dbReference>
<sequence length="541" mass="60767">MLHRRHFIQTTAAALATVPFIRAQAPRAKAPFRVLYSNDTTNITSCVSLFRQAREPFREGMLEATVDEVAGKVDAHFLQPGLGMVPMWPSKVLPLAEHYAWIKERYGVAPDSFGQYVMRGGDVVKVFVDRCRQTKQAAFISFRLNDAHHKEYADPKPGDKPGTSIGMSVTRHYVEHPEYVFNKASKRGADLVQNWLHDEVRAQKLALITELCENYDLDGLELDYMRFYNFFDVEKTTLEQRQRIMTGFMQQVRGVLDRTQRGGHRRWLCARVPCLSKGLDALGLDLRALVAAGLDMVNLSASYFTTQQMDLAAIRAQVPETAALYVEMCHSTANGGKLVPGYDTFTFRRTTQQQYETTAHLAYARGADGVSLFNFAYYREHGGPGRGPFAEPPFEVLPALAKPQTIANQPQHWFLASGWNNPYVRPPVLPRGLNEKAKTSFELDMAPPTRGWKGQGRLRLQADATLEGRNLEARCNGTLLESVSDVREPFENPYPSLLGLPENLHAWSLPTALLKNGPNIFEVRHLGGKPVTLEYLDVSIA</sequence>
<dbReference type="PROSITE" id="PS51318">
    <property type="entry name" value="TAT"/>
    <property type="match status" value="1"/>
</dbReference>
<proteinExistence type="predicted"/>
<gene>
    <name evidence="1" type="ORF">HNQ64_001321</name>
</gene>
<dbReference type="EMBL" id="JACHIF010000002">
    <property type="protein sequence ID" value="MBB5037079.1"/>
    <property type="molecule type" value="Genomic_DNA"/>
</dbReference>
<comment type="caution">
    <text evidence="1">The sequence shown here is derived from an EMBL/GenBank/DDBJ whole genome shotgun (WGS) entry which is preliminary data.</text>
</comment>
<keyword evidence="2" id="KW-1185">Reference proteome</keyword>
<dbReference type="RefSeq" id="WP_184206613.1">
    <property type="nucleotide sequence ID" value="NZ_JACHIF010000002.1"/>
</dbReference>
<dbReference type="Proteomes" id="UP000534294">
    <property type="component" value="Unassembled WGS sequence"/>
</dbReference>
<accession>A0A7W7YJ31</accession>
<dbReference type="Gene3D" id="3.20.20.80">
    <property type="entry name" value="Glycosidases"/>
    <property type="match status" value="1"/>
</dbReference>
<organism evidence="1 2">
    <name type="scientific">Prosthecobacter dejongeii</name>
    <dbReference type="NCBI Taxonomy" id="48465"/>
    <lineage>
        <taxon>Bacteria</taxon>
        <taxon>Pseudomonadati</taxon>
        <taxon>Verrucomicrobiota</taxon>
        <taxon>Verrucomicrobiia</taxon>
        <taxon>Verrucomicrobiales</taxon>
        <taxon>Verrucomicrobiaceae</taxon>
        <taxon>Prosthecobacter</taxon>
    </lineage>
</organism>
<evidence type="ECO:0000313" key="1">
    <source>
        <dbReference type="EMBL" id="MBB5037079.1"/>
    </source>
</evidence>
<reference evidence="1 2" key="1">
    <citation type="submission" date="2020-08" db="EMBL/GenBank/DDBJ databases">
        <title>Genomic Encyclopedia of Type Strains, Phase IV (KMG-IV): sequencing the most valuable type-strain genomes for metagenomic binning, comparative biology and taxonomic classification.</title>
        <authorList>
            <person name="Goeker M."/>
        </authorList>
    </citation>
    <scope>NUCLEOTIDE SEQUENCE [LARGE SCALE GENOMIC DNA]</scope>
    <source>
        <strain evidence="1 2">DSM 12251</strain>
    </source>
</reference>
<evidence type="ECO:0000313" key="2">
    <source>
        <dbReference type="Proteomes" id="UP000534294"/>
    </source>
</evidence>